<reference evidence="1 2" key="1">
    <citation type="submission" date="2018-05" db="EMBL/GenBank/DDBJ databases">
        <title>Genomic Encyclopedia of Type Strains, Phase IV (KMG-IV): sequencing the most valuable type-strain genomes for metagenomic binning, comparative biology and taxonomic classification.</title>
        <authorList>
            <person name="Goeker M."/>
        </authorList>
    </citation>
    <scope>NUCLEOTIDE SEQUENCE [LARGE SCALE GENOMIC DNA]</scope>
    <source>
        <strain evidence="1 2">DSM 18773</strain>
    </source>
</reference>
<accession>A0A316DFA2</accession>
<organism evidence="1 2">
    <name type="scientific">Tumebacillus permanentifrigoris</name>
    <dbReference type="NCBI Taxonomy" id="378543"/>
    <lineage>
        <taxon>Bacteria</taxon>
        <taxon>Bacillati</taxon>
        <taxon>Bacillota</taxon>
        <taxon>Bacilli</taxon>
        <taxon>Bacillales</taxon>
        <taxon>Alicyclobacillaceae</taxon>
        <taxon>Tumebacillus</taxon>
    </lineage>
</organism>
<sequence>MVNEKVGARALNPELVVQLNRGVEQPYGSVAAR</sequence>
<keyword evidence="2" id="KW-1185">Reference proteome</keyword>
<dbReference type="EMBL" id="QGGL01000001">
    <property type="protein sequence ID" value="PWK16396.1"/>
    <property type="molecule type" value="Genomic_DNA"/>
</dbReference>
<proteinExistence type="predicted"/>
<name>A0A316DFA2_9BACL</name>
<evidence type="ECO:0000313" key="2">
    <source>
        <dbReference type="Proteomes" id="UP000245634"/>
    </source>
</evidence>
<dbReference type="Proteomes" id="UP000245634">
    <property type="component" value="Unassembled WGS sequence"/>
</dbReference>
<evidence type="ECO:0000313" key="1">
    <source>
        <dbReference type="EMBL" id="PWK16396.1"/>
    </source>
</evidence>
<gene>
    <name evidence="1" type="ORF">C7459_101260</name>
</gene>
<dbReference type="AlphaFoldDB" id="A0A316DFA2"/>
<comment type="caution">
    <text evidence="1">The sequence shown here is derived from an EMBL/GenBank/DDBJ whole genome shotgun (WGS) entry which is preliminary data.</text>
</comment>
<protein>
    <submittedName>
        <fullName evidence="1">Uncharacterized protein</fullName>
    </submittedName>
</protein>